<keyword evidence="18" id="KW-1185">Reference proteome</keyword>
<evidence type="ECO:0000256" key="10">
    <source>
        <dbReference type="ARBA" id="ARBA00022984"/>
    </source>
</evidence>
<evidence type="ECO:0000256" key="8">
    <source>
        <dbReference type="ARBA" id="ARBA00022801"/>
    </source>
</evidence>
<evidence type="ECO:0000313" key="17">
    <source>
        <dbReference type="EMBL" id="AAZ96600.1"/>
    </source>
</evidence>
<evidence type="ECO:0000256" key="12">
    <source>
        <dbReference type="ARBA" id="ARBA00034000"/>
    </source>
</evidence>
<evidence type="ECO:0000256" key="13">
    <source>
        <dbReference type="PIRSR" id="PIRSR618044-1"/>
    </source>
</evidence>
<dbReference type="InterPro" id="IPR012907">
    <property type="entry name" value="Peptidase_S11_C"/>
</dbReference>
<feature type="domain" description="Peptidase S11 D-Ala-D-Ala carboxypeptidase A C-terminal" evidence="16">
    <location>
        <begin position="290"/>
        <end position="382"/>
    </location>
</feature>
<evidence type="ECO:0000256" key="6">
    <source>
        <dbReference type="ARBA" id="ARBA00022670"/>
    </source>
</evidence>
<gene>
    <name evidence="17" type="ordered locus">Tbd_0647</name>
</gene>
<evidence type="ECO:0000256" key="15">
    <source>
        <dbReference type="RuleBase" id="RU004016"/>
    </source>
</evidence>
<organism evidence="17 18">
    <name type="scientific">Thiobacillus denitrificans (strain ATCC 25259 / T1)</name>
    <dbReference type="NCBI Taxonomy" id="292415"/>
    <lineage>
        <taxon>Bacteria</taxon>
        <taxon>Pseudomonadati</taxon>
        <taxon>Pseudomonadota</taxon>
        <taxon>Betaproteobacteria</taxon>
        <taxon>Nitrosomonadales</taxon>
        <taxon>Thiobacillaceae</taxon>
        <taxon>Thiobacillus</taxon>
    </lineage>
</organism>
<evidence type="ECO:0000256" key="5">
    <source>
        <dbReference type="ARBA" id="ARBA00022645"/>
    </source>
</evidence>
<feature type="binding site" evidence="14">
    <location>
        <position position="240"/>
    </location>
    <ligand>
        <name>substrate</name>
    </ligand>
</feature>
<dbReference type="Gene3D" id="3.40.710.10">
    <property type="entry name" value="DD-peptidase/beta-lactamase superfamily"/>
    <property type="match status" value="1"/>
</dbReference>
<feature type="active site" description="Proton acceptor" evidence="13">
    <location>
        <position position="81"/>
    </location>
</feature>
<keyword evidence="5 17" id="KW-0121">Carboxypeptidase</keyword>
<dbReference type="SMART" id="SM00936">
    <property type="entry name" value="PBP5_C"/>
    <property type="match status" value="1"/>
</dbReference>
<dbReference type="PANTHER" id="PTHR21581:SF6">
    <property type="entry name" value="TRAFFICKING PROTEIN PARTICLE COMPLEX SUBUNIT 12"/>
    <property type="match status" value="1"/>
</dbReference>
<keyword evidence="9" id="KW-0133">Cell shape</keyword>
<keyword evidence="11" id="KW-0961">Cell wall biogenesis/degradation</keyword>
<dbReference type="eggNOG" id="COG1686">
    <property type="taxonomic scope" value="Bacteria"/>
</dbReference>
<keyword evidence="6" id="KW-0645">Protease</keyword>
<evidence type="ECO:0000313" key="18">
    <source>
        <dbReference type="Proteomes" id="UP000008291"/>
    </source>
</evidence>
<comment type="similarity">
    <text evidence="3 15">Belongs to the peptidase S11 family.</text>
</comment>
<sequence>MRVRFPALISSPVATEPMSLTSRLAAVFLLFVPLAAAAAAAVVPPPPELAAKSWVLMDAASGSVLVDHRGRERLPPASLTKLMTSHVAALELQRGRIKENDLVTISEKAWRMGGSKMFVRVGNQVAVHDLLRGIIVQSGNDASIALAEHLAGGEDTFAALMNQEAKRLGLADTHFVNATGWPAEGHYSSALDMAKLARAIIIEDPAHYGLYAEKEFVWNGIKQPNRNLLLWRDPSVDGLKTGHTEEAGYCLVASSQRDGQRMIAAVFGTESEAARATETAKLLAYGFNFFDSKTFFKKGQAVQTVEVWKGAARTLKAGVAADFAAVLPKRTSGEFKTRTVVTSDPLVAPVKAGAPLGRVELVGGDGKVVKQAPLVALETVEEGGFFRRIWDSIRLFFKGLFG</sequence>
<dbReference type="Pfam" id="PF00768">
    <property type="entry name" value="Peptidase_S11"/>
    <property type="match status" value="1"/>
</dbReference>
<dbReference type="GO" id="GO:0071555">
    <property type="term" value="P:cell wall organization"/>
    <property type="evidence" value="ECO:0007669"/>
    <property type="project" value="UniProtKB-KW"/>
</dbReference>
<evidence type="ECO:0000256" key="4">
    <source>
        <dbReference type="ARBA" id="ARBA00012448"/>
    </source>
</evidence>
<evidence type="ECO:0000256" key="2">
    <source>
        <dbReference type="ARBA" id="ARBA00004752"/>
    </source>
</evidence>
<name>Q3SL19_THIDA</name>
<dbReference type="Gene3D" id="2.60.410.10">
    <property type="entry name" value="D-Ala-D-Ala carboxypeptidase, C-terminal domain"/>
    <property type="match status" value="1"/>
</dbReference>
<dbReference type="PRINTS" id="PR00725">
    <property type="entry name" value="DADACBPTASE1"/>
</dbReference>
<dbReference type="AlphaFoldDB" id="Q3SL19"/>
<comment type="pathway">
    <text evidence="2">Cell wall biogenesis; peptidoglycan biosynthesis.</text>
</comment>
<dbReference type="Pfam" id="PF07943">
    <property type="entry name" value="PBP5_C"/>
    <property type="match status" value="1"/>
</dbReference>
<dbReference type="InterPro" id="IPR037167">
    <property type="entry name" value="Peptidase_S11_C_sf"/>
</dbReference>
<feature type="active site" evidence="13">
    <location>
        <position position="138"/>
    </location>
</feature>
<dbReference type="InterPro" id="IPR012338">
    <property type="entry name" value="Beta-lactam/transpept-like"/>
</dbReference>
<comment type="catalytic activity">
    <reaction evidence="12">
        <text>Preferential cleavage: (Ac)2-L-Lys-D-Ala-|-D-Ala. Also transpeptidation of peptidyl-alanyl moieties that are N-acyl substituents of D-alanine.</text>
        <dbReference type="EC" id="3.4.16.4"/>
    </reaction>
</comment>
<evidence type="ECO:0000256" key="3">
    <source>
        <dbReference type="ARBA" id="ARBA00007164"/>
    </source>
</evidence>
<evidence type="ECO:0000256" key="1">
    <source>
        <dbReference type="ARBA" id="ARBA00003217"/>
    </source>
</evidence>
<evidence type="ECO:0000256" key="7">
    <source>
        <dbReference type="ARBA" id="ARBA00022729"/>
    </source>
</evidence>
<dbReference type="SUPFAM" id="SSF69189">
    <property type="entry name" value="Penicillin-binding protein associated domain"/>
    <property type="match status" value="1"/>
</dbReference>
<comment type="function">
    <text evidence="1">Removes C-terminal D-alanyl residues from sugar-peptide cell wall precursors.</text>
</comment>
<dbReference type="EMBL" id="CP000116">
    <property type="protein sequence ID" value="AAZ96600.1"/>
    <property type="molecule type" value="Genomic_DNA"/>
</dbReference>
<keyword evidence="7" id="KW-0732">Signal</keyword>
<evidence type="ECO:0000256" key="9">
    <source>
        <dbReference type="ARBA" id="ARBA00022960"/>
    </source>
</evidence>
<evidence type="ECO:0000256" key="11">
    <source>
        <dbReference type="ARBA" id="ARBA00023316"/>
    </source>
</evidence>
<dbReference type="KEGG" id="tbd:Tbd_0647"/>
<dbReference type="SUPFAM" id="SSF56601">
    <property type="entry name" value="beta-lactamase/transpeptidase-like"/>
    <property type="match status" value="1"/>
</dbReference>
<reference evidence="17 18" key="1">
    <citation type="journal article" date="2006" name="J. Bacteriol.">
        <title>The genome sequence of the obligately chemolithoautotrophic, facultatively anaerobic bacterium Thiobacillus denitrificans.</title>
        <authorList>
            <person name="Beller H.R."/>
            <person name="Chain P.S."/>
            <person name="Letain T.E."/>
            <person name="Chakicherla A."/>
            <person name="Larimer F.W."/>
            <person name="Richardson P.M."/>
            <person name="Coleman M.A."/>
            <person name="Wood A.P."/>
            <person name="Kelly D.P."/>
        </authorList>
    </citation>
    <scope>NUCLEOTIDE SEQUENCE [LARGE SCALE GENOMIC DNA]</scope>
    <source>
        <strain evidence="17 18">ATCC 25259</strain>
    </source>
</reference>
<dbReference type="GO" id="GO:0008360">
    <property type="term" value="P:regulation of cell shape"/>
    <property type="evidence" value="ECO:0007669"/>
    <property type="project" value="UniProtKB-KW"/>
</dbReference>
<dbReference type="GO" id="GO:0009002">
    <property type="term" value="F:serine-type D-Ala-D-Ala carboxypeptidase activity"/>
    <property type="evidence" value="ECO:0007669"/>
    <property type="project" value="UniProtKB-EC"/>
</dbReference>
<proteinExistence type="inferred from homology"/>
<dbReference type="HOGENOM" id="CLU_027070_8_1_4"/>
<dbReference type="EC" id="3.4.16.4" evidence="4"/>
<evidence type="ECO:0000259" key="16">
    <source>
        <dbReference type="SMART" id="SM00936"/>
    </source>
</evidence>
<dbReference type="Proteomes" id="UP000008291">
    <property type="component" value="Chromosome"/>
</dbReference>
<keyword evidence="8 17" id="KW-0378">Hydrolase</keyword>
<keyword evidence="10" id="KW-0573">Peptidoglycan synthesis</keyword>
<dbReference type="PANTHER" id="PTHR21581">
    <property type="entry name" value="D-ALANYL-D-ALANINE CARBOXYPEPTIDASE"/>
    <property type="match status" value="1"/>
</dbReference>
<dbReference type="InterPro" id="IPR001967">
    <property type="entry name" value="Peptidase_S11_N"/>
</dbReference>
<feature type="active site" description="Acyl-ester intermediate" evidence="13">
    <location>
        <position position="78"/>
    </location>
</feature>
<protein>
    <recommendedName>
        <fullName evidence="4">serine-type D-Ala-D-Ala carboxypeptidase</fullName>
        <ecNumber evidence="4">3.4.16.4</ecNumber>
    </recommendedName>
</protein>
<dbReference type="InterPro" id="IPR018044">
    <property type="entry name" value="Peptidase_S11"/>
</dbReference>
<dbReference type="UniPathway" id="UPA00219"/>
<accession>Q3SL19</accession>
<dbReference type="InterPro" id="IPR015956">
    <property type="entry name" value="Peniciliin-bd_prot_C_sf"/>
</dbReference>
<dbReference type="STRING" id="292415.Tbd_0647"/>
<evidence type="ECO:0000256" key="14">
    <source>
        <dbReference type="PIRSR" id="PIRSR618044-2"/>
    </source>
</evidence>
<dbReference type="GO" id="GO:0006508">
    <property type="term" value="P:proteolysis"/>
    <property type="evidence" value="ECO:0007669"/>
    <property type="project" value="UniProtKB-KW"/>
</dbReference>
<dbReference type="GO" id="GO:0009252">
    <property type="term" value="P:peptidoglycan biosynthetic process"/>
    <property type="evidence" value="ECO:0007669"/>
    <property type="project" value="UniProtKB-UniPathway"/>
</dbReference>